<dbReference type="PANTHER" id="PTHR11066:SF48">
    <property type="entry name" value="ACYL-COA THIOESTERASE II"/>
    <property type="match status" value="1"/>
</dbReference>
<evidence type="ECO:0000256" key="1">
    <source>
        <dbReference type="ARBA" id="ARBA00006538"/>
    </source>
</evidence>
<dbReference type="Proteomes" id="UP000887575">
    <property type="component" value="Unassembled WGS sequence"/>
</dbReference>
<name>A0AAF3ETQ5_9BILA</name>
<sequence>MITNLQKLDEELSIREQIARAVFQSTFSENSLVKYGPHIGSEFTPSRLFGGQMIAQSHSAFRQLYPNDEMNSLSFKFLAPGSCDKPISYSVERLGSLARVGVIQDKKMIAICTIKIRQSVDEFSIIGVKQPIVPDPETMDKDQQFFKELGAGREIDLNRILDAVLFEIYKVEMNDQRMRLWTRIHPKIKKFVNPEDRIDVCLMYTDFFTFQVCSEHLSKFNLSLAGGTSLSHNVYLHMRSEDIDVYEYHLFEVTFVAFSWNRALLRCVLYKRTLEPIMSVHQECFIQPKVAKIPAKL</sequence>
<dbReference type="GO" id="GO:0047617">
    <property type="term" value="F:fatty acyl-CoA hydrolase activity"/>
    <property type="evidence" value="ECO:0007669"/>
    <property type="project" value="InterPro"/>
</dbReference>
<reference evidence="3" key="1">
    <citation type="submission" date="2024-02" db="UniProtKB">
        <authorList>
            <consortium name="WormBaseParasite"/>
        </authorList>
    </citation>
    <scope>IDENTIFICATION</scope>
</reference>
<dbReference type="GO" id="GO:0005782">
    <property type="term" value="C:peroxisomal matrix"/>
    <property type="evidence" value="ECO:0007669"/>
    <property type="project" value="UniProtKB-SubCell"/>
</dbReference>
<dbReference type="Gene3D" id="2.40.160.210">
    <property type="entry name" value="Acyl-CoA thioesterase, double hotdog domain"/>
    <property type="match status" value="1"/>
</dbReference>
<accession>A0AAF3ETQ5</accession>
<dbReference type="InterPro" id="IPR029069">
    <property type="entry name" value="HotDog_dom_sf"/>
</dbReference>
<evidence type="ECO:0000313" key="3">
    <source>
        <dbReference type="WBParaSite" id="MBELARI_LOCUS17544"/>
    </source>
</evidence>
<keyword evidence="2" id="KW-1185">Reference proteome</keyword>
<dbReference type="AlphaFoldDB" id="A0AAF3ETQ5"/>
<organism evidence="2 3">
    <name type="scientific">Mesorhabditis belari</name>
    <dbReference type="NCBI Taxonomy" id="2138241"/>
    <lineage>
        <taxon>Eukaryota</taxon>
        <taxon>Metazoa</taxon>
        <taxon>Ecdysozoa</taxon>
        <taxon>Nematoda</taxon>
        <taxon>Chromadorea</taxon>
        <taxon>Rhabditida</taxon>
        <taxon>Rhabditina</taxon>
        <taxon>Rhabditomorpha</taxon>
        <taxon>Rhabditoidea</taxon>
        <taxon>Rhabditidae</taxon>
        <taxon>Mesorhabditinae</taxon>
        <taxon>Mesorhabditis</taxon>
    </lineage>
</organism>
<proteinExistence type="inferred from homology"/>
<protein>
    <submittedName>
        <fullName evidence="3">Uncharacterized protein</fullName>
    </submittedName>
</protein>
<dbReference type="PANTHER" id="PTHR11066">
    <property type="entry name" value="ACYL-COA THIOESTERASE"/>
    <property type="match status" value="1"/>
</dbReference>
<dbReference type="GO" id="GO:0006637">
    <property type="term" value="P:acyl-CoA metabolic process"/>
    <property type="evidence" value="ECO:0007669"/>
    <property type="project" value="InterPro"/>
</dbReference>
<comment type="similarity">
    <text evidence="1">Belongs to the C/M/P thioester hydrolase family.</text>
</comment>
<dbReference type="SUPFAM" id="SSF54637">
    <property type="entry name" value="Thioesterase/thiol ester dehydrase-isomerase"/>
    <property type="match status" value="2"/>
</dbReference>
<dbReference type="WBParaSite" id="MBELARI_LOCUS17544">
    <property type="protein sequence ID" value="MBELARI_LOCUS17544"/>
    <property type="gene ID" value="MBELARI_LOCUS17544"/>
</dbReference>
<dbReference type="InterPro" id="IPR003703">
    <property type="entry name" value="Acyl_CoA_thio"/>
</dbReference>
<dbReference type="InterPro" id="IPR042171">
    <property type="entry name" value="Acyl-CoA_hotdog"/>
</dbReference>
<dbReference type="GO" id="GO:0009062">
    <property type="term" value="P:fatty acid catabolic process"/>
    <property type="evidence" value="ECO:0007669"/>
    <property type="project" value="TreeGrafter"/>
</dbReference>
<evidence type="ECO:0000313" key="2">
    <source>
        <dbReference type="Proteomes" id="UP000887575"/>
    </source>
</evidence>